<dbReference type="AlphaFoldDB" id="A0A8T8TCM6"/>
<keyword evidence="2" id="KW-1185">Reference proteome</keyword>
<reference evidence="1" key="1">
    <citation type="submission" date="2016-04" db="EMBL/GenBank/DDBJ databases">
        <authorList>
            <person name="Nguyen H.D."/>
            <person name="Samba Siva P."/>
            <person name="Cullis J."/>
            <person name="Levesque C.A."/>
            <person name="Hambleton S."/>
        </authorList>
    </citation>
    <scope>NUCLEOTIDE SEQUENCE</scope>
    <source>
        <strain evidence="1">DAOMC 236416</strain>
    </source>
</reference>
<gene>
    <name evidence="1" type="ORF">A4X13_0g1827</name>
</gene>
<proteinExistence type="predicted"/>
<dbReference type="EMBL" id="LWDF02000078">
    <property type="protein sequence ID" value="KAE8258219.1"/>
    <property type="molecule type" value="Genomic_DNA"/>
</dbReference>
<name>A0A8T8TCM6_9BASI</name>
<dbReference type="Proteomes" id="UP000077521">
    <property type="component" value="Unassembled WGS sequence"/>
</dbReference>
<accession>A0A8T8TCM6</accession>
<reference evidence="1" key="2">
    <citation type="journal article" date="2019" name="IMA Fungus">
        <title>Genome sequencing and comparison of five Tilletia species to identify candidate genes for the detection of regulated species infecting wheat.</title>
        <authorList>
            <person name="Nguyen H.D.T."/>
            <person name="Sultana T."/>
            <person name="Kesanakurti P."/>
            <person name="Hambleton S."/>
        </authorList>
    </citation>
    <scope>NUCLEOTIDE SEQUENCE</scope>
    <source>
        <strain evidence="1">DAOMC 236416</strain>
    </source>
</reference>
<evidence type="ECO:0000313" key="2">
    <source>
        <dbReference type="Proteomes" id="UP000077521"/>
    </source>
</evidence>
<sequence length="470" mass="51999">MMVPFVVDARELSFTRLVGHLSAPPSLPTSQHIRDQFLNLLLHPSLYNSASESSSSESTSSLSLPVPESERWNLLTRADSRARAFAFGEVPSHLFASQGTRSNTNGSNRATEGLWGLFLLNSPQNSLIDPPKQEPDPPILDIWLSQPCRPEADKDDPATAIVAYIFGTFLPAQVREWGLETGAFGKETRRVVVFGYALLRDVMTALSFLNKEQSLGFEIETDHSGRAVLLSARHVWPQPVAPGLDESPNLFMTKVKDTDLEMVWEGANKYYSQEYIAARLHLSCCLRERLNEKATSSHKDAEEQACPEDAELPPSTRPIAWSLAHSALSIAAAFVVPEWRGVQINQQEVVGSPRRISPNRASDLIILSISREIVKAKLFALWACGLSSTPDTWSPTDEAPPEILDPFREAADDGDQAPVPPWHDLLSVCAESESHNGPAFRMWERIGFSNLDDVGPLEVSWTKFSIPLPP</sequence>
<organism evidence="1 2">
    <name type="scientific">Tilletia indica</name>
    <dbReference type="NCBI Taxonomy" id="43049"/>
    <lineage>
        <taxon>Eukaryota</taxon>
        <taxon>Fungi</taxon>
        <taxon>Dikarya</taxon>
        <taxon>Basidiomycota</taxon>
        <taxon>Ustilaginomycotina</taxon>
        <taxon>Exobasidiomycetes</taxon>
        <taxon>Tilletiales</taxon>
        <taxon>Tilletiaceae</taxon>
        <taxon>Tilletia</taxon>
    </lineage>
</organism>
<evidence type="ECO:0000313" key="1">
    <source>
        <dbReference type="EMBL" id="KAE8258219.1"/>
    </source>
</evidence>
<protein>
    <submittedName>
        <fullName evidence="1">Uncharacterized protein</fullName>
    </submittedName>
</protein>
<comment type="caution">
    <text evidence="1">The sequence shown here is derived from an EMBL/GenBank/DDBJ whole genome shotgun (WGS) entry which is preliminary data.</text>
</comment>